<protein>
    <submittedName>
        <fullName evidence="2">Mitochondrial rho GTPase</fullName>
    </submittedName>
</protein>
<dbReference type="EMBL" id="ASHM01008988">
    <property type="protein sequence ID" value="PNY16999.1"/>
    <property type="molecule type" value="Genomic_DNA"/>
</dbReference>
<dbReference type="PANTHER" id="PTHR34364:SF1">
    <property type="entry name" value="WAS_WASL-INTERACTING FAMILY PROTEIN"/>
    <property type="match status" value="1"/>
</dbReference>
<name>A0A2K3PNZ4_TRIPR</name>
<comment type="caution">
    <text evidence="2">The sequence shown here is derived from an EMBL/GenBank/DDBJ whole genome shotgun (WGS) entry which is preliminary data.</text>
</comment>
<proteinExistence type="predicted"/>
<evidence type="ECO:0000256" key="1">
    <source>
        <dbReference type="SAM" id="MobiDB-lite"/>
    </source>
</evidence>
<feature type="region of interest" description="Disordered" evidence="1">
    <location>
        <begin position="1"/>
        <end position="48"/>
    </location>
</feature>
<sequence>MSDSDPPKLYSHKPKKAQLKQFRGQPPLMGTQTAPPPPPPPPPPQPKEPFIRRYKFLWPMLLAVNLGLGIKPCPEDIRHVPEKCKKVYVEWRRHGIGSPVVRGSSIFRNHTIKPIRSRLESSCSDLTIGNQNPRRLRGRDGYAIIYLFTRTNTKKTDTEEEEKEATPISVKDTTKAPVAETSVSLPPTANPVIKREPIPENQQRELFKWILEEKRKIKPKNAEEKRKIDEEKALLKNLLQSKSIPSI</sequence>
<dbReference type="AlphaFoldDB" id="A0A2K3PNZ4"/>
<gene>
    <name evidence="2" type="ORF">L195_g013732</name>
</gene>
<reference evidence="2 3" key="1">
    <citation type="journal article" date="2014" name="Am. J. Bot.">
        <title>Genome assembly and annotation for red clover (Trifolium pratense; Fabaceae).</title>
        <authorList>
            <person name="Istvanek J."/>
            <person name="Jaros M."/>
            <person name="Krenek A."/>
            <person name="Repkova J."/>
        </authorList>
    </citation>
    <scope>NUCLEOTIDE SEQUENCE [LARGE SCALE GENOMIC DNA]</scope>
    <source>
        <strain evidence="3">cv. Tatra</strain>
        <tissue evidence="2">Young leaves</tissue>
    </source>
</reference>
<dbReference type="Proteomes" id="UP000236291">
    <property type="component" value="Unassembled WGS sequence"/>
</dbReference>
<evidence type="ECO:0000313" key="3">
    <source>
        <dbReference type="Proteomes" id="UP000236291"/>
    </source>
</evidence>
<dbReference type="PANTHER" id="PTHR34364">
    <property type="entry name" value="WAS/WASL-INTERACTING FAMILY PROTEIN"/>
    <property type="match status" value="1"/>
</dbReference>
<reference evidence="2 3" key="2">
    <citation type="journal article" date="2017" name="Front. Plant Sci.">
        <title>Gene Classification and Mining of Molecular Markers Useful in Red Clover (Trifolium pratense) Breeding.</title>
        <authorList>
            <person name="Istvanek J."/>
            <person name="Dluhosova J."/>
            <person name="Dluhos P."/>
            <person name="Patkova L."/>
            <person name="Nedelnik J."/>
            <person name="Repkova J."/>
        </authorList>
    </citation>
    <scope>NUCLEOTIDE SEQUENCE [LARGE SCALE GENOMIC DNA]</scope>
    <source>
        <strain evidence="3">cv. Tatra</strain>
        <tissue evidence="2">Young leaves</tissue>
    </source>
</reference>
<organism evidence="2 3">
    <name type="scientific">Trifolium pratense</name>
    <name type="common">Red clover</name>
    <dbReference type="NCBI Taxonomy" id="57577"/>
    <lineage>
        <taxon>Eukaryota</taxon>
        <taxon>Viridiplantae</taxon>
        <taxon>Streptophyta</taxon>
        <taxon>Embryophyta</taxon>
        <taxon>Tracheophyta</taxon>
        <taxon>Spermatophyta</taxon>
        <taxon>Magnoliopsida</taxon>
        <taxon>eudicotyledons</taxon>
        <taxon>Gunneridae</taxon>
        <taxon>Pentapetalae</taxon>
        <taxon>rosids</taxon>
        <taxon>fabids</taxon>
        <taxon>Fabales</taxon>
        <taxon>Fabaceae</taxon>
        <taxon>Papilionoideae</taxon>
        <taxon>50 kb inversion clade</taxon>
        <taxon>NPAAA clade</taxon>
        <taxon>Hologalegina</taxon>
        <taxon>IRL clade</taxon>
        <taxon>Trifolieae</taxon>
        <taxon>Trifolium</taxon>
    </lineage>
</organism>
<dbReference type="STRING" id="57577.A0A2K3PNZ4"/>
<accession>A0A2K3PNZ4</accession>
<feature type="compositionally biased region" description="Pro residues" evidence="1">
    <location>
        <begin position="34"/>
        <end position="47"/>
    </location>
</feature>
<evidence type="ECO:0000313" key="2">
    <source>
        <dbReference type="EMBL" id="PNY16999.1"/>
    </source>
</evidence>